<keyword evidence="1" id="KW-0378">Hydrolase</keyword>
<dbReference type="GO" id="GO:0016787">
    <property type="term" value="F:hydrolase activity"/>
    <property type="evidence" value="ECO:0007669"/>
    <property type="project" value="UniProtKB-KW"/>
</dbReference>
<dbReference type="GO" id="GO:0005975">
    <property type="term" value="P:carbohydrate metabolic process"/>
    <property type="evidence" value="ECO:0007669"/>
    <property type="project" value="UniProtKB-ARBA"/>
</dbReference>
<dbReference type="PANTHER" id="PTHR47406">
    <property type="entry name" value="COAGULATION FACTOR 5/8 TYPE, C-TERMINAL"/>
    <property type="match status" value="1"/>
</dbReference>
<dbReference type="InterPro" id="IPR029018">
    <property type="entry name" value="Hex-like_dom2"/>
</dbReference>
<evidence type="ECO:0008006" key="5">
    <source>
        <dbReference type="Google" id="ProtNLM"/>
    </source>
</evidence>
<organism evidence="3 4">
    <name type="scientific">Chryseobacterium soli</name>
    <dbReference type="NCBI Taxonomy" id="445961"/>
    <lineage>
        <taxon>Bacteria</taxon>
        <taxon>Pseudomonadati</taxon>
        <taxon>Bacteroidota</taxon>
        <taxon>Flavobacteriia</taxon>
        <taxon>Flavobacteriales</taxon>
        <taxon>Weeksellaceae</taxon>
        <taxon>Chryseobacterium group</taxon>
        <taxon>Chryseobacterium</taxon>
    </lineage>
</organism>
<evidence type="ECO:0000313" key="3">
    <source>
        <dbReference type="EMBL" id="KFF13390.1"/>
    </source>
</evidence>
<evidence type="ECO:0000256" key="2">
    <source>
        <dbReference type="SAM" id="SignalP"/>
    </source>
</evidence>
<accession>A0A086A9M6</accession>
<dbReference type="EMBL" id="JPRH01000002">
    <property type="protein sequence ID" value="KFF13390.1"/>
    <property type="molecule type" value="Genomic_DNA"/>
</dbReference>
<sequence>MKLITLFLLAISLRLYSQQLVLASGGTSVYHIALAKNADNIEKQSAQEFQRMFKDISGVTLPIETSDFKKEKEIRIGKNSAFGNSFNVAEDGVVIKALNNNLIISGGSRKGVLYAIYTFFENYMGYKVYALDEKTIPVSKNVQIPNNLNFIYSPTFEFRSEYFIESQDKNYADFHKLNYFFENRLYFAHSFGWLLPADKYFKTNPEFFALVNGKRDASQMCFSSEGAIQELIKVLKVEMSLSPNNVVWSVSPLDSPNVCHCNLCEKKYSNGGFTEAMMYFVNKIAIAFPDKTISTLAYNQSLYPSPKTKPQSNVEIMFCYTNVDRSKPISSPENKDAAKFKEAFKEWKKQTNNFFVWDYTVNYFNSLFPFPNIYTLQPNLQYFKASGVKKIFEQGIGPQKGEFSELKSYVIAKLLWNPELDVQTLIDDFLKNYYGPVWTDIKNYINTVNNRFQQSGASLDVYANPVQYKDGYLSDQNIRDYYQILKSALNKVKGNSKFEKRIKKELLSVDYAVLEIGRNDQKRFDQIGGAGIHNKANTFVSEAKSVGITFLRNGELTNEEYQKQIEKKTGK</sequence>
<name>A0A086A9M6_9FLAO</name>
<dbReference type="InterPro" id="IPR032287">
    <property type="entry name" value="DUF4838"/>
</dbReference>
<dbReference type="STRING" id="445961.IW15_06235"/>
<dbReference type="PANTHER" id="PTHR47406:SF2">
    <property type="entry name" value="ALPHA GLUCURONIDASE N-TERMINAL DOMAIN-CONTAINING PROTEIN"/>
    <property type="match status" value="1"/>
</dbReference>
<dbReference type="OrthoDB" id="1099022at2"/>
<dbReference type="Pfam" id="PF16126">
    <property type="entry name" value="DUF4838"/>
    <property type="match status" value="1"/>
</dbReference>
<gene>
    <name evidence="3" type="ORF">IW15_06235</name>
</gene>
<dbReference type="Proteomes" id="UP000028705">
    <property type="component" value="Unassembled WGS sequence"/>
</dbReference>
<comment type="caution">
    <text evidence="3">The sequence shown here is derived from an EMBL/GenBank/DDBJ whole genome shotgun (WGS) entry which is preliminary data.</text>
</comment>
<dbReference type="AlphaFoldDB" id="A0A086A9M6"/>
<keyword evidence="2" id="KW-0732">Signal</keyword>
<feature type="chain" id="PRO_5001802295" description="Alpha glucuronidase N-terminal domain-containing protein" evidence="2">
    <location>
        <begin position="24"/>
        <end position="571"/>
    </location>
</feature>
<evidence type="ECO:0000256" key="1">
    <source>
        <dbReference type="ARBA" id="ARBA00022801"/>
    </source>
</evidence>
<dbReference type="eggNOG" id="COG3525">
    <property type="taxonomic scope" value="Bacteria"/>
</dbReference>
<evidence type="ECO:0000313" key="4">
    <source>
        <dbReference type="Proteomes" id="UP000028705"/>
    </source>
</evidence>
<feature type="signal peptide" evidence="2">
    <location>
        <begin position="1"/>
        <end position="23"/>
    </location>
</feature>
<reference evidence="3 4" key="1">
    <citation type="submission" date="2014-07" db="EMBL/GenBank/DDBJ databases">
        <title>Genome of Chryseobacterium soli DSM 19298.</title>
        <authorList>
            <person name="Stropko S.J."/>
            <person name="Pipes S.E."/>
            <person name="Newman J."/>
        </authorList>
    </citation>
    <scope>NUCLEOTIDE SEQUENCE [LARGE SCALE GENOMIC DNA]</scope>
    <source>
        <strain evidence="3 4">DSM 19298</strain>
    </source>
</reference>
<keyword evidence="4" id="KW-1185">Reference proteome</keyword>
<protein>
    <recommendedName>
        <fullName evidence="5">Alpha glucuronidase N-terminal domain-containing protein</fullName>
    </recommendedName>
</protein>
<dbReference type="SUPFAM" id="SSF55545">
    <property type="entry name" value="beta-N-acetylhexosaminidase-like domain"/>
    <property type="match status" value="1"/>
</dbReference>
<dbReference type="RefSeq" id="WP_034710038.1">
    <property type="nucleotide sequence ID" value="NZ_JPRH01000002.1"/>
</dbReference>
<proteinExistence type="predicted"/>
<dbReference type="Gene3D" id="3.30.379.10">
    <property type="entry name" value="Chitobiase/beta-hexosaminidase domain 2-like"/>
    <property type="match status" value="1"/>
</dbReference>